<dbReference type="PANTHER" id="PTHR11934:SF0">
    <property type="entry name" value="RIBOSE-5-PHOSPHATE ISOMERASE"/>
    <property type="match status" value="1"/>
</dbReference>
<dbReference type="GO" id="GO:0004751">
    <property type="term" value="F:ribose-5-phosphate isomerase activity"/>
    <property type="evidence" value="ECO:0007669"/>
    <property type="project" value="UniProtKB-UniRule"/>
</dbReference>
<feature type="active site" description="Proton acceptor" evidence="2">
    <location>
        <position position="98"/>
    </location>
</feature>
<dbReference type="EMBL" id="CP036426">
    <property type="protein sequence ID" value="QDV37126.1"/>
    <property type="molecule type" value="Genomic_DNA"/>
</dbReference>
<dbReference type="GO" id="GO:0006014">
    <property type="term" value="P:D-ribose metabolic process"/>
    <property type="evidence" value="ECO:0007669"/>
    <property type="project" value="TreeGrafter"/>
</dbReference>
<accession>A0A518H8N3</accession>
<dbReference type="CDD" id="cd01398">
    <property type="entry name" value="RPI_A"/>
    <property type="match status" value="1"/>
</dbReference>
<dbReference type="NCBIfam" id="TIGR00021">
    <property type="entry name" value="rpiA"/>
    <property type="match status" value="1"/>
</dbReference>
<keyword evidence="4" id="KW-1185">Reference proteome</keyword>
<evidence type="ECO:0000313" key="4">
    <source>
        <dbReference type="Proteomes" id="UP000317835"/>
    </source>
</evidence>
<comment type="catalytic activity">
    <reaction evidence="2">
        <text>aldehydo-D-ribose 5-phosphate = D-ribulose 5-phosphate</text>
        <dbReference type="Rhea" id="RHEA:14657"/>
        <dbReference type="ChEBI" id="CHEBI:58121"/>
        <dbReference type="ChEBI" id="CHEBI:58273"/>
        <dbReference type="EC" id="5.3.1.6"/>
    </reaction>
</comment>
<comment type="subunit">
    <text evidence="2">Homodimer.</text>
</comment>
<sequence>MTIAEKALELVSDGSVIGLGTGHAASDFVRLLGQHVRGGLDVRGIATSRATEALAREFGIPLLGLDDVDAIDATFDGADAVDPGLDLIKGLGGALLREKIVASYSKELVILVGQEKLTGRLGTGYCTTLPVEVVPFGLPLVRRRLVRMGLSCELRLREGQPVPTDNGNYTLDIDLASVAEHPRELDGRIRAIPGVVETGLFLGMAGMVLVQQEDGSVEVLKRSG</sequence>
<dbReference type="InterPro" id="IPR020672">
    <property type="entry name" value="Ribose5P_isomerase_typA_subgr"/>
</dbReference>
<dbReference type="EC" id="5.3.1.6" evidence="2"/>
<dbReference type="SUPFAM" id="SSF75445">
    <property type="entry name" value="D-ribose-5-phosphate isomerase (RpiA), lid domain"/>
    <property type="match status" value="1"/>
</dbReference>
<gene>
    <name evidence="2 3" type="primary">rpiA</name>
    <name evidence="3" type="ORF">ElP_50590</name>
</gene>
<comment type="caution">
    <text evidence="2">Lacks conserved residue(s) required for the propagation of feature annotation.</text>
</comment>
<dbReference type="UniPathway" id="UPA00115">
    <property type="reaction ID" value="UER00412"/>
</dbReference>
<evidence type="ECO:0000313" key="3">
    <source>
        <dbReference type="EMBL" id="QDV37126.1"/>
    </source>
</evidence>
<organism evidence="3 4">
    <name type="scientific">Tautonia plasticadhaerens</name>
    <dbReference type="NCBI Taxonomy" id="2527974"/>
    <lineage>
        <taxon>Bacteria</taxon>
        <taxon>Pseudomonadati</taxon>
        <taxon>Planctomycetota</taxon>
        <taxon>Planctomycetia</taxon>
        <taxon>Isosphaerales</taxon>
        <taxon>Isosphaeraceae</taxon>
        <taxon>Tautonia</taxon>
    </lineage>
</organism>
<dbReference type="InterPro" id="IPR037171">
    <property type="entry name" value="NagB/RpiA_transferase-like"/>
</dbReference>
<comment type="pathway">
    <text evidence="2">Carbohydrate degradation; pentose phosphate pathway; D-ribose 5-phosphate from D-ribulose 5-phosphate (non-oxidative stage): step 1/1.</text>
</comment>
<dbReference type="GO" id="GO:0005829">
    <property type="term" value="C:cytosol"/>
    <property type="evidence" value="ECO:0007669"/>
    <property type="project" value="TreeGrafter"/>
</dbReference>
<evidence type="ECO:0000256" key="2">
    <source>
        <dbReference type="HAMAP-Rule" id="MF_00170"/>
    </source>
</evidence>
<dbReference type="Pfam" id="PF06026">
    <property type="entry name" value="Rib_5-P_isom_A"/>
    <property type="match status" value="1"/>
</dbReference>
<feature type="binding site" evidence="2">
    <location>
        <begin position="89"/>
        <end position="92"/>
    </location>
    <ligand>
        <name>substrate</name>
    </ligand>
</feature>
<dbReference type="Gene3D" id="3.40.50.1360">
    <property type="match status" value="1"/>
</dbReference>
<dbReference type="InterPro" id="IPR004788">
    <property type="entry name" value="Ribose5P_isomerase_type_A"/>
</dbReference>
<protein>
    <recommendedName>
        <fullName evidence="2">Ribose-5-phosphate isomerase A</fullName>
        <ecNumber evidence="2">5.3.1.6</ecNumber>
    </recommendedName>
    <alternativeName>
        <fullName evidence="2">Phosphoriboisomerase A</fullName>
        <shortName evidence="2">PRI</shortName>
    </alternativeName>
</protein>
<dbReference type="AlphaFoldDB" id="A0A518H8N3"/>
<dbReference type="Proteomes" id="UP000317835">
    <property type="component" value="Chromosome"/>
</dbReference>
<proteinExistence type="inferred from homology"/>
<dbReference type="RefSeq" id="WP_197446342.1">
    <property type="nucleotide sequence ID" value="NZ_CP036426.1"/>
</dbReference>
<dbReference type="SUPFAM" id="SSF100950">
    <property type="entry name" value="NagB/RpiA/CoA transferase-like"/>
    <property type="match status" value="1"/>
</dbReference>
<keyword evidence="1 2" id="KW-0413">Isomerase</keyword>
<feature type="binding site" evidence="2">
    <location>
        <position position="116"/>
    </location>
    <ligand>
        <name>substrate</name>
    </ligand>
</feature>
<comment type="function">
    <text evidence="2">Catalyzes the reversible conversion of ribose-5-phosphate to ribulose 5-phosphate.</text>
</comment>
<feature type="binding site" evidence="2">
    <location>
        <begin position="76"/>
        <end position="79"/>
    </location>
    <ligand>
        <name>substrate</name>
    </ligand>
</feature>
<reference evidence="3 4" key="1">
    <citation type="submission" date="2019-02" db="EMBL/GenBank/DDBJ databases">
        <title>Deep-cultivation of Planctomycetes and their phenomic and genomic characterization uncovers novel biology.</title>
        <authorList>
            <person name="Wiegand S."/>
            <person name="Jogler M."/>
            <person name="Boedeker C."/>
            <person name="Pinto D."/>
            <person name="Vollmers J."/>
            <person name="Rivas-Marin E."/>
            <person name="Kohn T."/>
            <person name="Peeters S.H."/>
            <person name="Heuer A."/>
            <person name="Rast P."/>
            <person name="Oberbeckmann S."/>
            <person name="Bunk B."/>
            <person name="Jeske O."/>
            <person name="Meyerdierks A."/>
            <person name="Storesund J.E."/>
            <person name="Kallscheuer N."/>
            <person name="Luecker S."/>
            <person name="Lage O.M."/>
            <person name="Pohl T."/>
            <person name="Merkel B.J."/>
            <person name="Hornburger P."/>
            <person name="Mueller R.-W."/>
            <person name="Bruemmer F."/>
            <person name="Labrenz M."/>
            <person name="Spormann A.M."/>
            <person name="Op den Camp H."/>
            <person name="Overmann J."/>
            <person name="Amann R."/>
            <person name="Jetten M.S.M."/>
            <person name="Mascher T."/>
            <person name="Medema M.H."/>
            <person name="Devos D.P."/>
            <person name="Kaster A.-K."/>
            <person name="Ovreas L."/>
            <person name="Rohde M."/>
            <person name="Galperin M.Y."/>
            <person name="Jogler C."/>
        </authorList>
    </citation>
    <scope>NUCLEOTIDE SEQUENCE [LARGE SCALE GENOMIC DNA]</scope>
    <source>
        <strain evidence="3 4">ElP</strain>
    </source>
</reference>
<dbReference type="NCBIfam" id="NF001924">
    <property type="entry name" value="PRK00702.1"/>
    <property type="match status" value="1"/>
</dbReference>
<dbReference type="KEGG" id="tpla:ElP_50590"/>
<dbReference type="HAMAP" id="MF_00170">
    <property type="entry name" value="Rib_5P_isom_A"/>
    <property type="match status" value="1"/>
</dbReference>
<comment type="similarity">
    <text evidence="2">Belongs to the ribose 5-phosphate isomerase family.</text>
</comment>
<name>A0A518H8N3_9BACT</name>
<dbReference type="Gene3D" id="3.30.70.260">
    <property type="match status" value="1"/>
</dbReference>
<dbReference type="GO" id="GO:0009052">
    <property type="term" value="P:pentose-phosphate shunt, non-oxidative branch"/>
    <property type="evidence" value="ECO:0007669"/>
    <property type="project" value="UniProtKB-UniRule"/>
</dbReference>
<evidence type="ECO:0000256" key="1">
    <source>
        <dbReference type="ARBA" id="ARBA00023235"/>
    </source>
</evidence>
<dbReference type="PANTHER" id="PTHR11934">
    <property type="entry name" value="RIBOSE-5-PHOSPHATE ISOMERASE"/>
    <property type="match status" value="1"/>
</dbReference>